<name>A0ABX0TSB4_9SPHN</name>
<keyword evidence="1" id="KW-0812">Transmembrane</keyword>
<evidence type="ECO:0000313" key="3">
    <source>
        <dbReference type="Proteomes" id="UP000727456"/>
    </source>
</evidence>
<evidence type="ECO:0000256" key="1">
    <source>
        <dbReference type="SAM" id="Phobius"/>
    </source>
</evidence>
<evidence type="ECO:0000313" key="2">
    <source>
        <dbReference type="EMBL" id="NIJ08422.1"/>
    </source>
</evidence>
<keyword evidence="1" id="KW-0472">Membrane</keyword>
<protein>
    <submittedName>
        <fullName evidence="2">Uncharacterized protein</fullName>
    </submittedName>
</protein>
<keyword evidence="1" id="KW-1133">Transmembrane helix</keyword>
<accession>A0ABX0TSB4</accession>
<gene>
    <name evidence="2" type="ORF">FHS31_002039</name>
</gene>
<dbReference type="EMBL" id="JAAOZC010000004">
    <property type="protein sequence ID" value="NIJ08422.1"/>
    <property type="molecule type" value="Genomic_DNA"/>
</dbReference>
<proteinExistence type="predicted"/>
<dbReference type="RefSeq" id="WP_243843391.1">
    <property type="nucleotide sequence ID" value="NZ_JAAOZC010000004.1"/>
</dbReference>
<feature type="transmembrane region" description="Helical" evidence="1">
    <location>
        <begin position="6"/>
        <end position="26"/>
    </location>
</feature>
<dbReference type="Proteomes" id="UP000727456">
    <property type="component" value="Unassembled WGS sequence"/>
</dbReference>
<organism evidence="2 3">
    <name type="scientific">Sphingomonas vulcanisoli</name>
    <dbReference type="NCBI Taxonomy" id="1658060"/>
    <lineage>
        <taxon>Bacteria</taxon>
        <taxon>Pseudomonadati</taxon>
        <taxon>Pseudomonadota</taxon>
        <taxon>Alphaproteobacteria</taxon>
        <taxon>Sphingomonadales</taxon>
        <taxon>Sphingomonadaceae</taxon>
        <taxon>Sphingomonas</taxon>
    </lineage>
</organism>
<comment type="caution">
    <text evidence="2">The sequence shown here is derived from an EMBL/GenBank/DDBJ whole genome shotgun (WGS) entry which is preliminary data.</text>
</comment>
<keyword evidence="3" id="KW-1185">Reference proteome</keyword>
<feature type="transmembrane region" description="Helical" evidence="1">
    <location>
        <begin position="58"/>
        <end position="78"/>
    </location>
</feature>
<sequence length="89" mass="9652">MPWLFGSGHAVDIVLAVIAVELVWLVTRSGWRLVDALLRLAPGALMLLALRAALTGQAWYAIALPLMLSFPAHLADLANRPRRKSRPGG</sequence>
<reference evidence="2 3" key="1">
    <citation type="submission" date="2020-03" db="EMBL/GenBank/DDBJ databases">
        <title>Genomic Encyclopedia of Type Strains, Phase III (KMG-III): the genomes of soil and plant-associated and newly described type strains.</title>
        <authorList>
            <person name="Whitman W."/>
        </authorList>
    </citation>
    <scope>NUCLEOTIDE SEQUENCE [LARGE SCALE GENOMIC DNA]</scope>
    <source>
        <strain evidence="2 3">CECT 8804</strain>
    </source>
</reference>